<dbReference type="EC" id="2.7.7.59" evidence="7"/>
<comment type="similarity">
    <text evidence="7">Belongs to the GlnD family.</text>
</comment>
<keyword evidence="3" id="KW-0677">Repeat</keyword>
<evidence type="ECO:0000256" key="4">
    <source>
        <dbReference type="ARBA" id="ARBA00022801"/>
    </source>
</evidence>
<dbReference type="InterPro" id="IPR003607">
    <property type="entry name" value="HD/PDEase_dom"/>
</dbReference>
<keyword evidence="4 7" id="KW-0378">Hydrolase</keyword>
<evidence type="ECO:0000313" key="10">
    <source>
        <dbReference type="EMBL" id="OSS42922.1"/>
    </source>
</evidence>
<feature type="domain" description="ACT" evidence="8">
    <location>
        <begin position="775"/>
        <end position="845"/>
    </location>
</feature>
<dbReference type="STRING" id="1562698.DESAMIL20_30"/>
<dbReference type="Pfam" id="PF24931">
    <property type="entry name" value="ACT_ACR9_3rd"/>
    <property type="match status" value="1"/>
</dbReference>
<keyword evidence="11" id="KW-1185">Reference proteome</keyword>
<comment type="caution">
    <text evidence="7">Lacks conserved residue(s) required for the propagation of feature annotation.</text>
</comment>
<dbReference type="SUPFAM" id="SSF81301">
    <property type="entry name" value="Nucleotidyltransferase"/>
    <property type="match status" value="1"/>
</dbReference>
<evidence type="ECO:0000259" key="8">
    <source>
        <dbReference type="PROSITE" id="PS51671"/>
    </source>
</evidence>
<comment type="function">
    <text evidence="7">Modifies, by uridylylation and deuridylylation, the PII regulatory proteins (GlnB and homologs), in response to the nitrogen status of the cell that GlnD senses through the glutamine level. Under low glutamine levels, catalyzes the conversion of the PII proteins and UTP to PII-UMP and PPi, while under higher glutamine levels, GlnD hydrolyzes PII-UMP to PII and UMP (deuridylylation). Thus, controls uridylylation state and activity of the PII proteins, and plays an important role in the regulation of nitrogen metabolism.</text>
</comment>
<dbReference type="CDD" id="cd00077">
    <property type="entry name" value="HDc"/>
    <property type="match status" value="1"/>
</dbReference>
<feature type="domain" description="HD" evidence="9">
    <location>
        <begin position="430"/>
        <end position="561"/>
    </location>
</feature>
<dbReference type="PANTHER" id="PTHR47320:SF1">
    <property type="entry name" value="BIFUNCTIONAL URIDYLYLTRANSFERASE_URIDYLYL-REMOVING ENZYME"/>
    <property type="match status" value="1"/>
</dbReference>
<dbReference type="Gene3D" id="1.10.3210.10">
    <property type="entry name" value="Hypothetical protein af1432"/>
    <property type="match status" value="1"/>
</dbReference>
<gene>
    <name evidence="7" type="primary">glnD</name>
    <name evidence="10" type="ORF">DESAMIL20_30</name>
</gene>
<dbReference type="GO" id="GO:0006808">
    <property type="term" value="P:regulation of nitrogen utilization"/>
    <property type="evidence" value="ECO:0007669"/>
    <property type="project" value="UniProtKB-UniRule"/>
</dbReference>
<comment type="cofactor">
    <cofactor evidence="7">
        <name>Mg(2+)</name>
        <dbReference type="ChEBI" id="CHEBI:18420"/>
    </cofactor>
</comment>
<organism evidence="10 11">
    <name type="scientific">Desulfurella amilsii</name>
    <dbReference type="NCBI Taxonomy" id="1562698"/>
    <lineage>
        <taxon>Bacteria</taxon>
        <taxon>Pseudomonadati</taxon>
        <taxon>Campylobacterota</taxon>
        <taxon>Desulfurellia</taxon>
        <taxon>Desulfurellales</taxon>
        <taxon>Desulfurellaceae</taxon>
        <taxon>Desulfurella</taxon>
    </lineage>
</organism>
<proteinExistence type="inferred from homology"/>
<dbReference type="InterPro" id="IPR006674">
    <property type="entry name" value="HD_domain"/>
</dbReference>
<evidence type="ECO:0000256" key="2">
    <source>
        <dbReference type="ARBA" id="ARBA00022695"/>
    </source>
</evidence>
<dbReference type="EC" id="3.1.4.-" evidence="7"/>
<evidence type="ECO:0000256" key="1">
    <source>
        <dbReference type="ARBA" id="ARBA00022679"/>
    </source>
</evidence>
<keyword evidence="6 7" id="KW-0511">Multifunctional enzyme</keyword>
<dbReference type="Proteomes" id="UP000194141">
    <property type="component" value="Unassembled WGS sequence"/>
</dbReference>
<protein>
    <recommendedName>
        <fullName evidence="7">Bifunctional uridylyltransferase/uridylyl-removing enzyme</fullName>
        <shortName evidence="7">UTase/UR</shortName>
    </recommendedName>
    <alternativeName>
        <fullName evidence="7">Bifunctional [protein-PII] modification enzyme</fullName>
    </alternativeName>
    <alternativeName>
        <fullName evidence="7">Bifunctional nitrogen sensor protein</fullName>
    </alternativeName>
    <domain>
        <recommendedName>
            <fullName evidence="7">[Protein-PII] uridylyltransferase</fullName>
            <shortName evidence="7">PII uridylyltransferase</shortName>
            <shortName evidence="7">UTase</shortName>
            <ecNumber evidence="7">2.7.7.59</ecNumber>
        </recommendedName>
    </domain>
    <domain>
        <recommendedName>
            <fullName evidence="7">[Protein-PII]-UMP uridylyl-removing enzyme</fullName>
            <shortName evidence="7">UR</shortName>
            <ecNumber evidence="7">3.1.4.-</ecNumber>
        </recommendedName>
    </domain>
</protein>
<evidence type="ECO:0000256" key="3">
    <source>
        <dbReference type="ARBA" id="ARBA00022737"/>
    </source>
</evidence>
<dbReference type="Pfam" id="PF01966">
    <property type="entry name" value="HD"/>
    <property type="match status" value="1"/>
</dbReference>
<dbReference type="SUPFAM" id="SSF81593">
    <property type="entry name" value="Nucleotidyltransferase substrate binding subunit/domain"/>
    <property type="match status" value="1"/>
</dbReference>
<evidence type="ECO:0000256" key="6">
    <source>
        <dbReference type="ARBA" id="ARBA00023268"/>
    </source>
</evidence>
<evidence type="ECO:0000259" key="9">
    <source>
        <dbReference type="PROSITE" id="PS51831"/>
    </source>
</evidence>
<dbReference type="SMART" id="SM00471">
    <property type="entry name" value="HDc"/>
    <property type="match status" value="1"/>
</dbReference>
<comment type="domain">
    <text evidence="7">Has four distinct domains: an N-terminal nucleotidyltransferase (NT) domain responsible for UTase activity, a central HD domain that encodes UR activity, and two C-terminal ACT domains that seem to have a role in glutamine sensing.</text>
</comment>
<dbReference type="InterPro" id="IPR013546">
    <property type="entry name" value="PII_UdlTrfase/GS_AdlTrfase"/>
</dbReference>
<dbReference type="PROSITE" id="PS51831">
    <property type="entry name" value="HD"/>
    <property type="match status" value="1"/>
</dbReference>
<dbReference type="InterPro" id="IPR010043">
    <property type="entry name" value="UTase/UR"/>
</dbReference>
<comment type="activity regulation">
    <text evidence="7">Uridylyltransferase (UTase) activity is inhibited by glutamine, while glutamine activates uridylyl-removing (UR) activity.</text>
</comment>
<name>A0A1X4XZF5_9BACT</name>
<keyword evidence="2 7" id="KW-0548">Nucleotidyltransferase</keyword>
<reference evidence="10 11" key="1">
    <citation type="journal article" date="2017" name="Front. Microbiol.">
        <title>Genome Sequence of Desulfurella amilsii Strain TR1 and Comparative Genomics of Desulfurellaceae Family.</title>
        <authorList>
            <person name="Florentino A.P."/>
            <person name="Stams A.J."/>
            <person name="Sanchez-Andrea I."/>
        </authorList>
    </citation>
    <scope>NUCLEOTIDE SEQUENCE [LARGE SCALE GENOMIC DNA]</scope>
    <source>
        <strain evidence="10 11">TR1</strain>
    </source>
</reference>
<dbReference type="Gene3D" id="3.30.460.10">
    <property type="entry name" value="Beta Polymerase, domain 2"/>
    <property type="match status" value="1"/>
</dbReference>
<dbReference type="InterPro" id="IPR002912">
    <property type="entry name" value="ACT_dom"/>
</dbReference>
<dbReference type="EMBL" id="MDSU01000001">
    <property type="protein sequence ID" value="OSS42922.1"/>
    <property type="molecule type" value="Genomic_DNA"/>
</dbReference>
<keyword evidence="5 7" id="KW-0460">Magnesium</keyword>
<dbReference type="Pfam" id="PF08335">
    <property type="entry name" value="GlnD_UR_UTase"/>
    <property type="match status" value="1"/>
</dbReference>
<dbReference type="InterPro" id="IPR043519">
    <property type="entry name" value="NT_sf"/>
</dbReference>
<evidence type="ECO:0000256" key="7">
    <source>
        <dbReference type="HAMAP-Rule" id="MF_00277"/>
    </source>
</evidence>
<dbReference type="PANTHER" id="PTHR47320">
    <property type="entry name" value="BIFUNCTIONAL URIDYLYLTRANSFERASE/URIDYLYL-REMOVING ENZYME"/>
    <property type="match status" value="1"/>
</dbReference>
<comment type="catalytic activity">
    <reaction evidence="7">
        <text>[protein-PII]-L-tyrosine + UTP = [protein-PII]-uridylyl-L-tyrosine + diphosphate</text>
        <dbReference type="Rhea" id="RHEA:13673"/>
        <dbReference type="Rhea" id="RHEA-COMP:12147"/>
        <dbReference type="Rhea" id="RHEA-COMP:12148"/>
        <dbReference type="ChEBI" id="CHEBI:33019"/>
        <dbReference type="ChEBI" id="CHEBI:46398"/>
        <dbReference type="ChEBI" id="CHEBI:46858"/>
        <dbReference type="ChEBI" id="CHEBI:90602"/>
        <dbReference type="EC" id="2.7.7.59"/>
    </reaction>
</comment>
<dbReference type="PIRSF" id="PIRSF006288">
    <property type="entry name" value="PII_uridyltransf"/>
    <property type="match status" value="1"/>
</dbReference>
<feature type="region of interest" description="Uridylyltransferase" evidence="7">
    <location>
        <begin position="1"/>
        <end position="320"/>
    </location>
</feature>
<evidence type="ECO:0000313" key="11">
    <source>
        <dbReference type="Proteomes" id="UP000194141"/>
    </source>
</evidence>
<accession>A0A1X4XZF5</accession>
<comment type="caution">
    <text evidence="10">The sequence shown here is derived from an EMBL/GenBank/DDBJ whole genome shotgun (WGS) entry which is preliminary data.</text>
</comment>
<sequence length="845" mass="99299">MNFSEFITEKLHQKKILFEHLRAINKKTKSGRSVLKIHSRWVDELIQEFYKNFSHNQQNCIIGLGGYGRNQLNPYSDIDLMILYTKLDNSIEELSKNLSDLLYKLGYDTSVTVRTLKDCYEFSKKDDTIKTSLMDSKYVCGSQKLFCHYGCVLKKIIEIDKTSYVKTKIESYQKRHTKYGNTVFVLEPNIKEGVGGLRDYHSVIWIYKAIFGTKNALDMKKQNLMTDFDYETLTSALYFLWRLRNAMHFVSNSKNDILYINLREAIANDMLFYPSSYFSAQERLMRKYYYYARKMQDICEKLINKTSAYVNENKNPIIFEIDSKTKAVNNFIEFFGEVDLNNILVLFYYSIHYCIPLSFETIHAINTANITSQKNDSLTFKLFRMIFSFPKPIYKQIYQMHKSNLLNKLIPEFGKIYCLSEYSMYHKYTVDEHSLQALYFLDELFNKRTDSAFIMRLQHIFLSLNERDLFLIRFAVLLHDIGKLKKQKHEILGAEMSLEISDRFGLGEQLKQDLYFLIKNHLLINRVISYQDIDDSKTVLNVLNIIKDKRVLNLLVLLTYADMNAVNDNVWSKWKEQLLETLYLKLIMSLEKKDQNELLLIDAKKKKKDIVKQIQENSMLKFLNSIPDNLIFDMDKQTILRLLKKFSQSQKEINFLIEQKDEYGRLFVFAKEKIGFINKIAGVMLCANASIILGKTYALDKNNTIVVFTTSNKNLDENYIMELFEKSEQNESFLDECAQKNSNKFLNRLEKTKIEMSIKRIEVEVDNNQSDIFSVVRIHAPDKLGLLYDITKVFKDLEIFIGSIIIDTKGEVAVDTFYVLSSNFKKIYDNKFIDLIKAKLYEILS</sequence>
<dbReference type="GO" id="GO:0008773">
    <property type="term" value="F:[protein-PII] uridylyltransferase activity"/>
    <property type="evidence" value="ECO:0007669"/>
    <property type="project" value="UniProtKB-UniRule"/>
</dbReference>
<comment type="catalytic activity">
    <reaction evidence="7">
        <text>[protein-PII]-uridylyl-L-tyrosine + H2O = [protein-PII]-L-tyrosine + UMP + H(+)</text>
        <dbReference type="Rhea" id="RHEA:48600"/>
        <dbReference type="Rhea" id="RHEA-COMP:12147"/>
        <dbReference type="Rhea" id="RHEA-COMP:12148"/>
        <dbReference type="ChEBI" id="CHEBI:15377"/>
        <dbReference type="ChEBI" id="CHEBI:15378"/>
        <dbReference type="ChEBI" id="CHEBI:46858"/>
        <dbReference type="ChEBI" id="CHEBI:57865"/>
        <dbReference type="ChEBI" id="CHEBI:90602"/>
    </reaction>
</comment>
<keyword evidence="1 7" id="KW-0808">Transferase</keyword>
<evidence type="ECO:0000256" key="5">
    <source>
        <dbReference type="ARBA" id="ARBA00022842"/>
    </source>
</evidence>
<dbReference type="GO" id="GO:0008081">
    <property type="term" value="F:phosphoric diester hydrolase activity"/>
    <property type="evidence" value="ECO:0007669"/>
    <property type="project" value="UniProtKB-UniRule"/>
</dbReference>
<dbReference type="SUPFAM" id="SSF109604">
    <property type="entry name" value="HD-domain/PDEase-like"/>
    <property type="match status" value="1"/>
</dbReference>
<dbReference type="HAMAP" id="MF_00277">
    <property type="entry name" value="PII_uridylyl_transf"/>
    <property type="match status" value="1"/>
</dbReference>
<dbReference type="AlphaFoldDB" id="A0A1X4XZF5"/>
<dbReference type="OrthoDB" id="9758038at2"/>
<dbReference type="PROSITE" id="PS51671">
    <property type="entry name" value="ACT"/>
    <property type="match status" value="1"/>
</dbReference>
<dbReference type="RefSeq" id="WP_086032854.1">
    <property type="nucleotide sequence ID" value="NZ_MDSU01000001.1"/>
</dbReference>